<dbReference type="GO" id="GO:0016811">
    <property type="term" value="F:hydrolase activity, acting on carbon-nitrogen (but not peptide) bonds, in linear amides"/>
    <property type="evidence" value="ECO:0007669"/>
    <property type="project" value="InterPro"/>
</dbReference>
<dbReference type="InterPro" id="IPR050378">
    <property type="entry name" value="Metallo-dep_Hydrolases_sf"/>
</dbReference>
<evidence type="ECO:0000313" key="3">
    <source>
        <dbReference type="Proteomes" id="UP000549517"/>
    </source>
</evidence>
<comment type="caution">
    <text evidence="2">The sequence shown here is derived from an EMBL/GenBank/DDBJ whole genome shotgun (WGS) entry which is preliminary data.</text>
</comment>
<accession>A0A849AUY9</accession>
<keyword evidence="2" id="KW-0378">Hydrolase</keyword>
<dbReference type="GO" id="GO:0016812">
    <property type="term" value="F:hydrolase activity, acting on carbon-nitrogen (but not peptide) bonds, in cyclic amides"/>
    <property type="evidence" value="ECO:0007669"/>
    <property type="project" value="TreeGrafter"/>
</dbReference>
<proteinExistence type="predicted"/>
<dbReference type="Gene3D" id="2.30.40.10">
    <property type="entry name" value="Urease, subunit C, domain 1"/>
    <property type="match status" value="1"/>
</dbReference>
<dbReference type="Gene3D" id="3.20.20.140">
    <property type="entry name" value="Metal-dependent hydrolases"/>
    <property type="match status" value="1"/>
</dbReference>
<name>A0A849AUY9_9MICO</name>
<dbReference type="Gene3D" id="3.30.1490.130">
    <property type="entry name" value="D-aminoacylase. Domain 3"/>
    <property type="match status" value="1"/>
</dbReference>
<dbReference type="Proteomes" id="UP000549517">
    <property type="component" value="Unassembled WGS sequence"/>
</dbReference>
<dbReference type="PANTHER" id="PTHR11647">
    <property type="entry name" value="HYDRANTOINASE/DIHYDROPYRIMIDINASE FAMILY MEMBER"/>
    <property type="match status" value="1"/>
</dbReference>
<dbReference type="SUPFAM" id="SSF51338">
    <property type="entry name" value="Composite domain of metallo-dependent hydrolases"/>
    <property type="match status" value="1"/>
</dbReference>
<dbReference type="EMBL" id="JABEMC010000007">
    <property type="protein sequence ID" value="NNG79825.1"/>
    <property type="molecule type" value="Genomic_DNA"/>
</dbReference>
<reference evidence="2 3" key="1">
    <citation type="submission" date="2020-05" db="EMBL/GenBank/DDBJ databases">
        <title>MicrobeNet Type strains.</title>
        <authorList>
            <person name="Nicholson A.C."/>
        </authorList>
    </citation>
    <scope>NUCLEOTIDE SEQUENCE [LARGE SCALE GENOMIC DNA]</scope>
    <source>
        <strain evidence="2 3">CCUG 46604</strain>
    </source>
</reference>
<organism evidence="2 3">
    <name type="scientific">Brevibacterium luteolum</name>
    <dbReference type="NCBI Taxonomy" id="199591"/>
    <lineage>
        <taxon>Bacteria</taxon>
        <taxon>Bacillati</taxon>
        <taxon>Actinomycetota</taxon>
        <taxon>Actinomycetes</taxon>
        <taxon>Micrococcales</taxon>
        <taxon>Brevibacteriaceae</taxon>
        <taxon>Brevibacterium</taxon>
    </lineage>
</organism>
<dbReference type="AlphaFoldDB" id="A0A849AUY9"/>
<evidence type="ECO:0000313" key="2">
    <source>
        <dbReference type="EMBL" id="NNG79825.1"/>
    </source>
</evidence>
<protein>
    <submittedName>
        <fullName evidence="2">Amidohydrolase family protein</fullName>
    </submittedName>
</protein>
<dbReference type="GO" id="GO:0005829">
    <property type="term" value="C:cytosol"/>
    <property type="evidence" value="ECO:0007669"/>
    <property type="project" value="TreeGrafter"/>
</dbReference>
<gene>
    <name evidence="2" type="ORF">HLA91_10670</name>
</gene>
<dbReference type="InterPro" id="IPR032466">
    <property type="entry name" value="Metal_Hydrolase"/>
</dbReference>
<dbReference type="Pfam" id="PF07969">
    <property type="entry name" value="Amidohydro_3"/>
    <property type="match status" value="1"/>
</dbReference>
<dbReference type="InterPro" id="IPR013108">
    <property type="entry name" value="Amidohydro_3"/>
</dbReference>
<dbReference type="InterPro" id="IPR011059">
    <property type="entry name" value="Metal-dep_hydrolase_composite"/>
</dbReference>
<dbReference type="InterPro" id="IPR023100">
    <property type="entry name" value="D-aminoacylase_insert_dom_sf"/>
</dbReference>
<dbReference type="PANTHER" id="PTHR11647:SF1">
    <property type="entry name" value="COLLAPSIN RESPONSE MEDIATOR PROTEIN"/>
    <property type="match status" value="1"/>
</dbReference>
<dbReference type="SUPFAM" id="SSF51556">
    <property type="entry name" value="Metallo-dependent hydrolases"/>
    <property type="match status" value="1"/>
</dbReference>
<feature type="domain" description="Amidohydrolase 3" evidence="1">
    <location>
        <begin position="47"/>
        <end position="509"/>
    </location>
</feature>
<sequence length="526" mass="54713">MFDIRIVGGIVVDGTGVPAEPGDLGITDGKITAVAAPGAIPAESAAETVDASGRIVTPGFIDLHNHADFTIHGCPEAPSQISQGVTTLLLGNCGSSPFPAPSLDEVRHTWGHLSPVFMTEATDAAGFLAATAALPLEINAAFQVGFSALRRMAMGNASRPAAAEERQHMIRGVRAAAEAGVRGFSTGLIYAPGAYAQPDEVAEVVAAAAECDLLYSTHMRDEADHVLASVRESIDAVASTAGRLQISHLKATDRHNYGLVSDALTLIEQAHARGIDVTADVYPYTASSTTLTSLLPGWSLEDGRNGLPSRLADADQRDRIRTALADTIDGRSGAEAVVIAAVSPDGPGGYEWAVGQSLAEIGERDGCTPAEAALRMLAAHAGAVGIIHHSMSEDDIRAALAHPLVAVASDGHQLAAEGPGRPHPRSFGTFTRVLGHYVRDVGLLSIEEAVRKMTSLPASRMKLDDRGVLAQGMAADIAVIDLNAVADRSTYDDPWQLSAGVDDVIVGGAFASRNGRLVRGHGGRVL</sequence>
<evidence type="ECO:0000259" key="1">
    <source>
        <dbReference type="Pfam" id="PF07969"/>
    </source>
</evidence>